<evidence type="ECO:0000256" key="14">
    <source>
        <dbReference type="ARBA" id="ARBA00023136"/>
    </source>
</evidence>
<dbReference type="InterPro" id="IPR048254">
    <property type="entry name" value="CDP_ALCOHOL_P_TRANSF_CS"/>
</dbReference>
<evidence type="ECO:0000256" key="8">
    <source>
        <dbReference type="ARBA" id="ARBA00022475"/>
    </source>
</evidence>
<feature type="transmembrane region" description="Helical" evidence="20">
    <location>
        <begin position="176"/>
        <end position="197"/>
    </location>
</feature>
<dbReference type="FunFam" id="1.20.120.1760:FF:000004">
    <property type="entry name" value="CDP-diacylglycerol--glycerol-3-phosphate 3-phosphatidyltransferase"/>
    <property type="match status" value="1"/>
</dbReference>
<comment type="pathway">
    <text evidence="3">Phospholipid metabolism; phosphatidylglycerol biosynthesis; phosphatidylglycerol from CDP-diacylglycerol: step 1/2.</text>
</comment>
<keyword evidence="13" id="KW-0443">Lipid metabolism</keyword>
<comment type="similarity">
    <text evidence="5 19">Belongs to the CDP-alcohol phosphatidyltransferase class-I family.</text>
</comment>
<evidence type="ECO:0000256" key="1">
    <source>
        <dbReference type="ARBA" id="ARBA00003973"/>
    </source>
</evidence>
<evidence type="ECO:0000256" key="13">
    <source>
        <dbReference type="ARBA" id="ARBA00023098"/>
    </source>
</evidence>
<dbReference type="Pfam" id="PF01066">
    <property type="entry name" value="CDP-OH_P_transf"/>
    <property type="match status" value="1"/>
</dbReference>
<evidence type="ECO:0000256" key="5">
    <source>
        <dbReference type="ARBA" id="ARBA00010441"/>
    </source>
</evidence>
<name>A0A2V4WI83_PAEBA</name>
<dbReference type="PANTHER" id="PTHR14269:SF62">
    <property type="entry name" value="CDP-DIACYLGLYCEROL--GLYCEROL-3-PHOSPHATE 3-PHOSPHATIDYLTRANSFERASE 1, CHLOROPLASTIC"/>
    <property type="match status" value="1"/>
</dbReference>
<gene>
    <name evidence="21" type="ORF">DFQ00_10160</name>
</gene>
<evidence type="ECO:0000313" key="21">
    <source>
        <dbReference type="EMBL" id="PYE52128.1"/>
    </source>
</evidence>
<evidence type="ECO:0000256" key="20">
    <source>
        <dbReference type="SAM" id="Phobius"/>
    </source>
</evidence>
<keyword evidence="15" id="KW-0594">Phospholipid biosynthesis</keyword>
<dbReference type="InterPro" id="IPR004570">
    <property type="entry name" value="Phosphatidylglycerol_P_synth"/>
</dbReference>
<evidence type="ECO:0000256" key="18">
    <source>
        <dbReference type="NCBIfam" id="TIGR00560"/>
    </source>
</evidence>
<dbReference type="PROSITE" id="PS00379">
    <property type="entry name" value="CDP_ALCOHOL_P_TRANSF"/>
    <property type="match status" value="1"/>
</dbReference>
<dbReference type="EC" id="2.7.8.5" evidence="6 18"/>
<dbReference type="InterPro" id="IPR000462">
    <property type="entry name" value="CDP-OH_P_trans"/>
</dbReference>
<evidence type="ECO:0000256" key="11">
    <source>
        <dbReference type="ARBA" id="ARBA00022692"/>
    </source>
</evidence>
<comment type="catalytic activity">
    <reaction evidence="17">
        <text>a CDP-1,2-diacyl-sn-glycerol + sn-glycerol 3-phosphate = a 1,2-diacyl-sn-glycero-3-phospho-(1'-sn-glycero-3'-phosphate) + CMP + H(+)</text>
        <dbReference type="Rhea" id="RHEA:12593"/>
        <dbReference type="ChEBI" id="CHEBI:15378"/>
        <dbReference type="ChEBI" id="CHEBI:57597"/>
        <dbReference type="ChEBI" id="CHEBI:58332"/>
        <dbReference type="ChEBI" id="CHEBI:60110"/>
        <dbReference type="ChEBI" id="CHEBI:60377"/>
        <dbReference type="EC" id="2.7.8.5"/>
    </reaction>
</comment>
<accession>A0A2V4WI83</accession>
<dbReference type="InterPro" id="IPR043130">
    <property type="entry name" value="CDP-OH_PTrfase_TM_dom"/>
</dbReference>
<organism evidence="21 22">
    <name type="scientific">Paenibacillus barcinonensis</name>
    <dbReference type="NCBI Taxonomy" id="198119"/>
    <lineage>
        <taxon>Bacteria</taxon>
        <taxon>Bacillati</taxon>
        <taxon>Bacillota</taxon>
        <taxon>Bacilli</taxon>
        <taxon>Bacillales</taxon>
        <taxon>Paenibacillaceae</taxon>
        <taxon>Paenibacillus</taxon>
    </lineage>
</organism>
<evidence type="ECO:0000256" key="7">
    <source>
        <dbReference type="ARBA" id="ARBA00014944"/>
    </source>
</evidence>
<protein>
    <recommendedName>
        <fullName evidence="7 18">CDP-diacylglycerol--glycerol-3-phosphate 3-phosphatidyltransferase</fullName>
        <ecNumber evidence="6 18">2.7.8.5</ecNumber>
    </recommendedName>
</protein>
<keyword evidence="12 20" id="KW-1133">Transmembrane helix</keyword>
<sequence length="208" mass="22885">MFEVMEDTKGGRLVNLPNRITLARICLIPFLMVFLLVDFPFYPEPLQLGSLTLPYNQLIAVFIFIVAASTDGIDGYLARKNNMVTNLGKLLDPLADKLLVTAVLISLVQMGKLDSWIAVVIISREFAVTGLRQIALLDGSVVAASAWGKLKTVVQIVAIVLLLLNNFPFSYTGIHADVIAVWAAALITIWSGIDYFIKNKDLLHLSKV</sequence>
<evidence type="ECO:0000256" key="17">
    <source>
        <dbReference type="ARBA" id="ARBA00048586"/>
    </source>
</evidence>
<dbReference type="UniPathway" id="UPA00084">
    <property type="reaction ID" value="UER00503"/>
</dbReference>
<keyword evidence="16" id="KW-1208">Phospholipid metabolism</keyword>
<evidence type="ECO:0000256" key="12">
    <source>
        <dbReference type="ARBA" id="ARBA00022989"/>
    </source>
</evidence>
<keyword evidence="8" id="KW-1003">Cell membrane</keyword>
<dbReference type="Proteomes" id="UP000247790">
    <property type="component" value="Unassembled WGS sequence"/>
</dbReference>
<evidence type="ECO:0000256" key="4">
    <source>
        <dbReference type="ARBA" id="ARBA00005189"/>
    </source>
</evidence>
<dbReference type="PIRSF" id="PIRSF000847">
    <property type="entry name" value="Phos_ph_gly_syn"/>
    <property type="match status" value="1"/>
</dbReference>
<dbReference type="EMBL" id="QJSW01000001">
    <property type="protein sequence ID" value="PYE52128.1"/>
    <property type="molecule type" value="Genomic_DNA"/>
</dbReference>
<dbReference type="GO" id="GO:0006655">
    <property type="term" value="P:phosphatidylglycerol biosynthetic process"/>
    <property type="evidence" value="ECO:0007669"/>
    <property type="project" value="UniProtKB-UniPathway"/>
</dbReference>
<feature type="transmembrane region" description="Helical" evidence="20">
    <location>
        <begin position="142"/>
        <end position="164"/>
    </location>
</feature>
<dbReference type="GO" id="GO:0005886">
    <property type="term" value="C:plasma membrane"/>
    <property type="evidence" value="ECO:0007669"/>
    <property type="project" value="UniProtKB-SubCell"/>
</dbReference>
<dbReference type="InterPro" id="IPR050324">
    <property type="entry name" value="CDP-alcohol_PTase-I"/>
</dbReference>
<evidence type="ECO:0000256" key="6">
    <source>
        <dbReference type="ARBA" id="ARBA00013170"/>
    </source>
</evidence>
<keyword evidence="11 20" id="KW-0812">Transmembrane</keyword>
<dbReference type="Gene3D" id="1.20.120.1760">
    <property type="match status" value="1"/>
</dbReference>
<evidence type="ECO:0000313" key="22">
    <source>
        <dbReference type="Proteomes" id="UP000247790"/>
    </source>
</evidence>
<evidence type="ECO:0000256" key="16">
    <source>
        <dbReference type="ARBA" id="ARBA00023264"/>
    </source>
</evidence>
<proteinExistence type="inferred from homology"/>
<comment type="function">
    <text evidence="1">This protein catalyzes the committed step to the synthesis of the acidic phospholipids.</text>
</comment>
<dbReference type="GO" id="GO:0008444">
    <property type="term" value="F:CDP-diacylglycerol-glycerol-3-phosphate 3-phosphatidyltransferase activity"/>
    <property type="evidence" value="ECO:0007669"/>
    <property type="project" value="UniProtKB-UniRule"/>
</dbReference>
<dbReference type="NCBIfam" id="TIGR00560">
    <property type="entry name" value="pgsA"/>
    <property type="match status" value="1"/>
</dbReference>
<keyword evidence="14 20" id="KW-0472">Membrane</keyword>
<evidence type="ECO:0000256" key="9">
    <source>
        <dbReference type="ARBA" id="ARBA00022516"/>
    </source>
</evidence>
<keyword evidence="9" id="KW-0444">Lipid biosynthesis</keyword>
<comment type="subcellular location">
    <subcellularLocation>
        <location evidence="2">Cell membrane</location>
        <topology evidence="2">Multi-pass membrane protein</topology>
    </subcellularLocation>
</comment>
<evidence type="ECO:0000256" key="15">
    <source>
        <dbReference type="ARBA" id="ARBA00023209"/>
    </source>
</evidence>
<comment type="caution">
    <text evidence="21">The sequence shown here is derived from an EMBL/GenBank/DDBJ whole genome shotgun (WGS) entry which is preliminary data.</text>
</comment>
<evidence type="ECO:0000256" key="2">
    <source>
        <dbReference type="ARBA" id="ARBA00004651"/>
    </source>
</evidence>
<dbReference type="AlphaFoldDB" id="A0A2V4WI83"/>
<reference evidence="21 22" key="1">
    <citation type="submission" date="2018-06" db="EMBL/GenBank/DDBJ databases">
        <title>Genomic Encyclopedia of Type Strains, Phase III (KMG-III): the genomes of soil and plant-associated and newly described type strains.</title>
        <authorList>
            <person name="Whitman W."/>
        </authorList>
    </citation>
    <scope>NUCLEOTIDE SEQUENCE [LARGE SCALE GENOMIC DNA]</scope>
    <source>
        <strain evidence="21 22">CECT 7022</strain>
    </source>
</reference>
<evidence type="ECO:0000256" key="3">
    <source>
        <dbReference type="ARBA" id="ARBA00005042"/>
    </source>
</evidence>
<comment type="pathway">
    <text evidence="4">Lipid metabolism.</text>
</comment>
<feature type="transmembrane region" description="Helical" evidence="20">
    <location>
        <begin position="21"/>
        <end position="42"/>
    </location>
</feature>
<evidence type="ECO:0000256" key="19">
    <source>
        <dbReference type="RuleBase" id="RU003750"/>
    </source>
</evidence>
<keyword evidence="10 19" id="KW-0808">Transferase</keyword>
<feature type="transmembrane region" description="Helical" evidence="20">
    <location>
        <begin position="54"/>
        <end position="77"/>
    </location>
</feature>
<evidence type="ECO:0000256" key="10">
    <source>
        <dbReference type="ARBA" id="ARBA00022679"/>
    </source>
</evidence>
<dbReference type="PANTHER" id="PTHR14269">
    <property type="entry name" value="CDP-DIACYLGLYCEROL--GLYCEROL-3-PHOSPHATE 3-PHOSPHATIDYLTRANSFERASE-RELATED"/>
    <property type="match status" value="1"/>
</dbReference>